<dbReference type="InterPro" id="IPR027417">
    <property type="entry name" value="P-loop_NTPase"/>
</dbReference>
<proteinExistence type="predicted"/>
<dbReference type="EMBL" id="BAABAL010000016">
    <property type="protein sequence ID" value="GAA4012703.1"/>
    <property type="molecule type" value="Genomic_DNA"/>
</dbReference>
<protein>
    <submittedName>
        <fullName evidence="2">DUF2075 domain-containing protein</fullName>
    </submittedName>
</protein>
<dbReference type="InterPro" id="IPR003593">
    <property type="entry name" value="AAA+_ATPase"/>
</dbReference>
<evidence type="ECO:0000313" key="2">
    <source>
        <dbReference type="EMBL" id="GAA4012703.1"/>
    </source>
</evidence>
<dbReference type="Proteomes" id="UP001501747">
    <property type="component" value="Unassembled WGS sequence"/>
</dbReference>
<name>A0ABP7SKM4_9PSEU</name>
<evidence type="ECO:0000313" key="3">
    <source>
        <dbReference type="Proteomes" id="UP001501747"/>
    </source>
</evidence>
<dbReference type="InterPro" id="IPR018647">
    <property type="entry name" value="SLFN_3-like_DNA/RNA_helicase"/>
</dbReference>
<feature type="domain" description="AAA+ ATPase" evidence="1">
    <location>
        <begin position="255"/>
        <end position="397"/>
    </location>
</feature>
<accession>A0ABP7SKM4</accession>
<sequence length="616" mass="68548">MQHAVGSVRALWDLGAEELARLLSAGARQAKISAEDGEKRSWEKSLWLFLGQLVEEGFGAVHVLAERRLPYSSRRIDLVLCGLSPESGIPSYVLVELKQWTDVAFLDGGLAGFGTSGEVRLDPLEQVSQYRRYLLDFVPSLARCSDMVHAVAYLHNEVAPARDSGDAYTGLYFSNQRAELMDRLGGVLDRAPGLAEAAERCAKALMSAVAAPSGPMLWFSGQEIRRRDRFVLLDEQQIAFRTVLRELDDQDGKGRKKVVVVVGGPGSGKSALALSLMDTLAHQRRRVMHATGSKAFTESLRKVTTRETGRAQELFKYFFDFREYTENDLEVLICDEAHRVRNTGTGGESQIDSLIKVAKVPVFLLDEHQAVRPNEIGTVERIAEAAANNDCALVKIELRGQFRYGGSALFDEWVLRLLGLTDEGPIAWSDLVVGQEDDFAVRFKPTPRALEDWLRSQEKNLAGTARIAAGFCWPWTDPKDGRLANDIEIGDWCRPWNAKQKFTVEGAPSASHWSFGDKGFGQVGCVYTAQGFEYDWAGVIFGEDLVVRRGTWRAQPGKSHDRSAFRELRGSQSAVERSAARLILNAYKVLLTRALRGVCVYSVDEETAEYLREYAK</sequence>
<keyword evidence="3" id="KW-1185">Reference proteome</keyword>
<gene>
    <name evidence="2" type="ORF">GCM10022247_39100</name>
</gene>
<reference evidence="3" key="1">
    <citation type="journal article" date="2019" name="Int. J. Syst. Evol. Microbiol.">
        <title>The Global Catalogue of Microorganisms (GCM) 10K type strain sequencing project: providing services to taxonomists for standard genome sequencing and annotation.</title>
        <authorList>
            <consortium name="The Broad Institute Genomics Platform"/>
            <consortium name="The Broad Institute Genome Sequencing Center for Infectious Disease"/>
            <person name="Wu L."/>
            <person name="Ma J."/>
        </authorList>
    </citation>
    <scope>NUCLEOTIDE SEQUENCE [LARGE SCALE GENOMIC DNA]</scope>
    <source>
        <strain evidence="3">JCM 17342</strain>
    </source>
</reference>
<dbReference type="SMART" id="SM00382">
    <property type="entry name" value="AAA"/>
    <property type="match status" value="1"/>
</dbReference>
<organism evidence="2 3">
    <name type="scientific">Allokutzneria multivorans</name>
    <dbReference type="NCBI Taxonomy" id="1142134"/>
    <lineage>
        <taxon>Bacteria</taxon>
        <taxon>Bacillati</taxon>
        <taxon>Actinomycetota</taxon>
        <taxon>Actinomycetes</taxon>
        <taxon>Pseudonocardiales</taxon>
        <taxon>Pseudonocardiaceae</taxon>
        <taxon>Allokutzneria</taxon>
    </lineage>
</organism>
<dbReference type="Pfam" id="PF09848">
    <property type="entry name" value="SLFN-g3_helicase"/>
    <property type="match status" value="1"/>
</dbReference>
<evidence type="ECO:0000259" key="1">
    <source>
        <dbReference type="SMART" id="SM00382"/>
    </source>
</evidence>
<dbReference type="SUPFAM" id="SSF52540">
    <property type="entry name" value="P-loop containing nucleoside triphosphate hydrolases"/>
    <property type="match status" value="1"/>
</dbReference>
<dbReference type="Gene3D" id="3.40.50.300">
    <property type="entry name" value="P-loop containing nucleotide triphosphate hydrolases"/>
    <property type="match status" value="1"/>
</dbReference>
<comment type="caution">
    <text evidence="2">The sequence shown here is derived from an EMBL/GenBank/DDBJ whole genome shotgun (WGS) entry which is preliminary data.</text>
</comment>